<proteinExistence type="predicted"/>
<accession>A0A8J2RBQ5</accession>
<feature type="signal peptide" evidence="1">
    <location>
        <begin position="1"/>
        <end position="16"/>
    </location>
</feature>
<feature type="chain" id="PRO_5035268218" evidence="1">
    <location>
        <begin position="17"/>
        <end position="516"/>
    </location>
</feature>
<protein>
    <submittedName>
        <fullName evidence="2">Uncharacterized protein</fullName>
    </submittedName>
</protein>
<sequence>MNFLFLLPLIVAATMAASVYPEMSAISFEQNMAHPSTRTLNPLQVFNSAVPRRQQWRQLQVLDYITGLIYISYLQLGAIQGCLTHSQNYCMSHLSTTALINLRTISVMLLCILSPELCPCKQITQCGLLTTNSEDDIPISFHITETHVENIRAAIDMVMSNPSAENVGALFNMMMELATTNSITSSIDDGQTVQQKHVLLPISKFIQPQLEISQQPNIKTDKDRTLIPSFMPFPLHHPIVPYYSHFQWPVYPKFSHRPDFFLLSLIVAATMAASVYPEMSAISFEQNIAHLSIRTHDPLQVFNSAVPRRQQWRQLQVLDYISVLIYIKFLQLGAIQGCVSNNQNCISLLSTTLFIKLRIISVMLICILSPQICPCKQITQCGLLTTNSENDIPISFHMTETHVENIRAAIDMVMSNPSAENVDALFNLLMDLATTNISTSSIDDGQTVQQKNVILPISKVMQPQLEISQQHNIETDKDRTLIPSFMSFPLHHPIVPYYSHFQWPVYPKLLHRPDFV</sequence>
<organism evidence="2 3">
    <name type="scientific">Daphnia galeata</name>
    <dbReference type="NCBI Taxonomy" id="27404"/>
    <lineage>
        <taxon>Eukaryota</taxon>
        <taxon>Metazoa</taxon>
        <taxon>Ecdysozoa</taxon>
        <taxon>Arthropoda</taxon>
        <taxon>Crustacea</taxon>
        <taxon>Branchiopoda</taxon>
        <taxon>Diplostraca</taxon>
        <taxon>Cladocera</taxon>
        <taxon>Anomopoda</taxon>
        <taxon>Daphniidae</taxon>
        <taxon>Daphnia</taxon>
    </lineage>
</organism>
<keyword evidence="1" id="KW-0732">Signal</keyword>
<dbReference type="Proteomes" id="UP000789390">
    <property type="component" value="Unassembled WGS sequence"/>
</dbReference>
<gene>
    <name evidence="2" type="ORF">DGAL_LOCUS410</name>
</gene>
<evidence type="ECO:0000313" key="2">
    <source>
        <dbReference type="EMBL" id="CAH0098358.1"/>
    </source>
</evidence>
<reference evidence="2" key="1">
    <citation type="submission" date="2021-11" db="EMBL/GenBank/DDBJ databases">
        <authorList>
            <person name="Schell T."/>
        </authorList>
    </citation>
    <scope>NUCLEOTIDE SEQUENCE</scope>
    <source>
        <strain evidence="2">M5</strain>
    </source>
</reference>
<evidence type="ECO:0000256" key="1">
    <source>
        <dbReference type="SAM" id="SignalP"/>
    </source>
</evidence>
<keyword evidence="3" id="KW-1185">Reference proteome</keyword>
<dbReference type="EMBL" id="CAKKLH010000002">
    <property type="protein sequence ID" value="CAH0098358.1"/>
    <property type="molecule type" value="Genomic_DNA"/>
</dbReference>
<dbReference type="AlphaFoldDB" id="A0A8J2RBQ5"/>
<comment type="caution">
    <text evidence="2">The sequence shown here is derived from an EMBL/GenBank/DDBJ whole genome shotgun (WGS) entry which is preliminary data.</text>
</comment>
<name>A0A8J2RBQ5_9CRUS</name>
<evidence type="ECO:0000313" key="3">
    <source>
        <dbReference type="Proteomes" id="UP000789390"/>
    </source>
</evidence>